<dbReference type="CDD" id="cd12148">
    <property type="entry name" value="fungal_TF_MHR"/>
    <property type="match status" value="1"/>
</dbReference>
<comment type="caution">
    <text evidence="3">The sequence shown here is derived from an EMBL/GenBank/DDBJ whole genome shotgun (WGS) entry which is preliminary data.</text>
</comment>
<accession>A0A1E3B8E5</accession>
<protein>
    <recommendedName>
        <fullName evidence="2">Xylanolytic transcriptional activator regulatory domain-containing protein</fullName>
    </recommendedName>
</protein>
<reference evidence="3 4" key="1">
    <citation type="journal article" date="2016" name="BMC Genomics">
        <title>Comparative genomic and transcriptomic analyses of the Fuzhuan brick tea-fermentation fungus Aspergillus cristatus.</title>
        <authorList>
            <person name="Ge Y."/>
            <person name="Wang Y."/>
            <person name="Liu Y."/>
            <person name="Tan Y."/>
            <person name="Ren X."/>
            <person name="Zhang X."/>
            <person name="Hyde K.D."/>
            <person name="Liu Y."/>
            <person name="Liu Z."/>
        </authorList>
    </citation>
    <scope>NUCLEOTIDE SEQUENCE [LARGE SCALE GENOMIC DNA]</scope>
    <source>
        <strain evidence="3 4">GZAAS20.1005</strain>
    </source>
</reference>
<dbReference type="STRING" id="573508.A0A1E3B8E5"/>
<keyword evidence="4" id="KW-1185">Reference proteome</keyword>
<dbReference type="PANTHER" id="PTHR47431:SF4">
    <property type="entry name" value="ZN(II)2CYS6 TRANSCRIPTION FACTOR (EUROFUNG)"/>
    <property type="match status" value="1"/>
</dbReference>
<organism evidence="3 4">
    <name type="scientific">Aspergillus cristatus</name>
    <name type="common">Chinese Fuzhuan brick tea-fermentation fungus</name>
    <name type="synonym">Eurotium cristatum</name>
    <dbReference type="NCBI Taxonomy" id="573508"/>
    <lineage>
        <taxon>Eukaryota</taxon>
        <taxon>Fungi</taxon>
        <taxon>Dikarya</taxon>
        <taxon>Ascomycota</taxon>
        <taxon>Pezizomycotina</taxon>
        <taxon>Eurotiomycetes</taxon>
        <taxon>Eurotiomycetidae</taxon>
        <taxon>Eurotiales</taxon>
        <taxon>Aspergillaceae</taxon>
        <taxon>Aspergillus</taxon>
        <taxon>Aspergillus subgen. Aspergillus</taxon>
    </lineage>
</organism>
<dbReference type="GO" id="GO:0003677">
    <property type="term" value="F:DNA binding"/>
    <property type="evidence" value="ECO:0007669"/>
    <property type="project" value="InterPro"/>
</dbReference>
<dbReference type="GO" id="GO:0008270">
    <property type="term" value="F:zinc ion binding"/>
    <property type="evidence" value="ECO:0007669"/>
    <property type="project" value="InterPro"/>
</dbReference>
<dbReference type="SMART" id="SM00906">
    <property type="entry name" value="Fungal_trans"/>
    <property type="match status" value="1"/>
</dbReference>
<dbReference type="VEuPathDB" id="FungiDB:SI65_06918"/>
<dbReference type="OrthoDB" id="2399539at2759"/>
<dbReference type="Pfam" id="PF04082">
    <property type="entry name" value="Fungal_trans"/>
    <property type="match status" value="1"/>
</dbReference>
<dbReference type="EMBL" id="JXNT01000008">
    <property type="protein sequence ID" value="ODM17243.1"/>
    <property type="molecule type" value="Genomic_DNA"/>
</dbReference>
<feature type="domain" description="Xylanolytic transcriptional activator regulatory" evidence="2">
    <location>
        <begin position="30"/>
        <end position="107"/>
    </location>
</feature>
<evidence type="ECO:0000259" key="2">
    <source>
        <dbReference type="SMART" id="SM00906"/>
    </source>
</evidence>
<sequence>MGSRTITGFDVQGMLLYSIAVYWCNEAQNGTVLLDEAIQLGLKLGMNRKEFAMLHGQNKPVLEESWRRTWWFFYVTDAHIAGSTHTFPFRTSNINITVDLPCEEQEYHYGNIPPAKSIEDYDNREFADDELQFSSYAELIGLTRGIERALLLGSTADVQLYKSMCVNADTSVRAWHALLPTSKRRLIRSDGSVDEVMFKALFIMHTYTVEIHRPLSTLASSPIEAVTRCAPLAPSEHLQESDKAASELHTVKCLSAIENLGHLLTLPTNLNAHSPFLICMIANVTIAHLSACRYILQGERLATSREKIRLTMGTLKILKRFSEHWILGKRTYREIGMIAREILPLTAVSATVPANTNLSQPDEPLMNFDFSAPSDDPFSNIIKTIQASS</sequence>
<dbReference type="PANTHER" id="PTHR47431">
    <property type="entry name" value="ZN(II)2CYS6 TRANSCRIPTION FACTOR (EUROFUNG)-RELATED"/>
    <property type="match status" value="1"/>
</dbReference>
<dbReference type="InterPro" id="IPR007219">
    <property type="entry name" value="XnlR_reg_dom"/>
</dbReference>
<evidence type="ECO:0000256" key="1">
    <source>
        <dbReference type="ARBA" id="ARBA00023242"/>
    </source>
</evidence>
<name>A0A1E3B8E5_ASPCR</name>
<gene>
    <name evidence="3" type="ORF">SI65_06918</name>
</gene>
<dbReference type="Proteomes" id="UP000094569">
    <property type="component" value="Unassembled WGS sequence"/>
</dbReference>
<dbReference type="AlphaFoldDB" id="A0A1E3B8E5"/>
<evidence type="ECO:0000313" key="4">
    <source>
        <dbReference type="Proteomes" id="UP000094569"/>
    </source>
</evidence>
<proteinExistence type="predicted"/>
<dbReference type="GO" id="GO:0006351">
    <property type="term" value="P:DNA-templated transcription"/>
    <property type="evidence" value="ECO:0007669"/>
    <property type="project" value="InterPro"/>
</dbReference>
<evidence type="ECO:0000313" key="3">
    <source>
        <dbReference type="EMBL" id="ODM17243.1"/>
    </source>
</evidence>
<keyword evidence="1" id="KW-0539">Nucleus</keyword>